<protein>
    <recommendedName>
        <fullName evidence="4">G8 domain-containing protein</fullName>
    </recommendedName>
</protein>
<evidence type="ECO:0000313" key="3">
    <source>
        <dbReference type="Proteomes" id="UP000288096"/>
    </source>
</evidence>
<dbReference type="AlphaFoldDB" id="A0A401FWM3"/>
<keyword evidence="3" id="KW-1185">Reference proteome</keyword>
<gene>
    <name evidence="2" type="ORF">DENIS_2299</name>
</gene>
<dbReference type="OrthoDB" id="972285at2"/>
<organism evidence="2 3">
    <name type="scientific">Desulfonema ishimotonii</name>
    <dbReference type="NCBI Taxonomy" id="45657"/>
    <lineage>
        <taxon>Bacteria</taxon>
        <taxon>Pseudomonadati</taxon>
        <taxon>Thermodesulfobacteriota</taxon>
        <taxon>Desulfobacteria</taxon>
        <taxon>Desulfobacterales</taxon>
        <taxon>Desulfococcaceae</taxon>
        <taxon>Desulfonema</taxon>
    </lineage>
</organism>
<evidence type="ECO:0000313" key="2">
    <source>
        <dbReference type="EMBL" id="GBC61339.1"/>
    </source>
</evidence>
<dbReference type="EMBL" id="BEXT01000001">
    <property type="protein sequence ID" value="GBC61339.1"/>
    <property type="molecule type" value="Genomic_DNA"/>
</dbReference>
<dbReference type="Proteomes" id="UP000288096">
    <property type="component" value="Unassembled WGS sequence"/>
</dbReference>
<evidence type="ECO:0008006" key="4">
    <source>
        <dbReference type="Google" id="ProtNLM"/>
    </source>
</evidence>
<comment type="caution">
    <text evidence="2">The sequence shown here is derived from an EMBL/GenBank/DDBJ whole genome shotgun (WGS) entry which is preliminary data.</text>
</comment>
<reference evidence="3" key="2">
    <citation type="submission" date="2019-01" db="EMBL/GenBank/DDBJ databases">
        <title>Genome sequence of Desulfonema ishimotonii strain Tokyo 01.</title>
        <authorList>
            <person name="Fukui M."/>
        </authorList>
    </citation>
    <scope>NUCLEOTIDE SEQUENCE [LARGE SCALE GENOMIC DNA]</scope>
    <source>
        <strain evidence="3">Tokyo 01</strain>
    </source>
</reference>
<dbReference type="RefSeq" id="WP_124328638.1">
    <property type="nucleotide sequence ID" value="NZ_BEXT01000001.1"/>
</dbReference>
<proteinExistence type="predicted"/>
<reference evidence="3" key="1">
    <citation type="submission" date="2017-11" db="EMBL/GenBank/DDBJ databases">
        <authorList>
            <person name="Watanabe M."/>
            <person name="Kojima H."/>
        </authorList>
    </citation>
    <scope>NUCLEOTIDE SEQUENCE [LARGE SCALE GENOMIC DNA]</scope>
    <source>
        <strain evidence="3">Tokyo 01</strain>
    </source>
</reference>
<name>A0A401FWM3_9BACT</name>
<sequence>MDLYQKRWKRMRISILTLFCLVSVQGICGAADYTWTGGGTDSGWTNPSNWSLGTGYPGSGTGTDTVTIPHLSAGEYPDVPSSVFLKSLTVQSGAQMTVSAPGTRVSVSSVDISGTLTVSDGDFFVHTLTVQDGGIAEIDGGQLDIVSSSETGAPGFLLNRGELRLSSGDIYILGGGAISNQGTIDWKLGSIRLSPEVTDIFTFNNEGLIAVGSGLTGKILADCSFTNTSAGTVRMLSDGENALLAIQSNSANSQFINKGMVSGTGIFDFQPATQVFLNDGDSAVKGSIAPDDGDSLADSYGTLEIRGRFQQTENGQISIEITENASDVLRIGGSTQLAGDLNITGYATGGTFAATYPVVEYGVRSGAFSSVNFSDVPENYAFTAAYADNTTPQSVNISVTSTLPVTRTWAGTVSRNWWLAENWVDSGIPEDGDIVIIPAGTAYNPIFSGINTFQKIDIQGNLEIGVESHLITSEFIVRGGEVLNMGRLEWGYFNSILPVTSPRTDDAPVFISGVVINQGVLNWYEGNIELSGDKEKTGLLINRNDMTIGQSASDGASTDTPVLEIYGPGLFELSSQPDGDGDSYVRLQALELVTGAETLFSVKSGTAEGRGHICVNGFFHWSGGVLEGAAEPPVTGGRPEILINGSGRIFSNDFKKLFGRDLIAGGGSTTGAAIVTVENGSFYLGNESVFEVSAGATLRVDNNASAGMSVFNYDLTGVQLINYGNVTGNGKLAFIPPDDGTSTSLPPIFDNAGTISPGLSPGQLIIEVNEYDNSESTLAVDIVQDSLGNIISDELVIQTPLSDFPPVITLGGTLNITIDPDMLSKLTEGDEFRIITFDPALTSLPAPLSARYF</sequence>
<feature type="chain" id="PRO_5019546540" description="G8 domain-containing protein" evidence="1">
    <location>
        <begin position="31"/>
        <end position="853"/>
    </location>
</feature>
<evidence type="ECO:0000256" key="1">
    <source>
        <dbReference type="SAM" id="SignalP"/>
    </source>
</evidence>
<feature type="signal peptide" evidence="1">
    <location>
        <begin position="1"/>
        <end position="30"/>
    </location>
</feature>
<accession>A0A401FWM3</accession>
<keyword evidence="1" id="KW-0732">Signal</keyword>